<evidence type="ECO:0000259" key="1">
    <source>
        <dbReference type="Pfam" id="PF09759"/>
    </source>
</evidence>
<sequence length="471" mass="55322">MANKFIIIGIQNQFEMLMKKIKVLSINRANFSDMEIFQLIEETNGIELIDQSIRIFDDNMIIYNAGVSIFDLFTKTKKESKHKFFQLQEIPKMIQILEKYSRNRDLQLKILRFLQHLIYNSTENQDLFTEFQGIKKIIEILKNNPSDQILFRLFSIISFLDFSKFENYEQIKETDAFVLLQKYLKQISKVEYSEQLIMALRKLCSNSQIALEFINLDIINLVFSAINNFKKSPKIQQQCYSLLSKIIEQNLIDQMASKSIIKELINLMNHKSNGLFFPHNFFLLSLLSKNSKENQTTIRRLRGISRILDIINENKNNDQILCYGIEVLSYLVKGNTENQEFLRNQNAIASITNLAKRFSHNLKLSLFFLGFIENMCKGNSFNQNLIKNSNAIDLIISIMKNFSLEKKIQIQALKTISRIIDQNEQNMQYINITGVIDFIELIYEDFQNDSDFLESYQDFLETIQKFSTQKN</sequence>
<dbReference type="AlphaFoldDB" id="A0A9Q0LDB9"/>
<dbReference type="InterPro" id="IPR043379">
    <property type="entry name" value="ANKAR"/>
</dbReference>
<dbReference type="InterPro" id="IPR000225">
    <property type="entry name" value="Armadillo"/>
</dbReference>
<proteinExistence type="predicted"/>
<dbReference type="InterPro" id="IPR019156">
    <property type="entry name" value="Ataxin-10_domain"/>
</dbReference>
<dbReference type="InterPro" id="IPR016024">
    <property type="entry name" value="ARM-type_fold"/>
</dbReference>
<dbReference type="SMART" id="SM00185">
    <property type="entry name" value="ARM"/>
    <property type="match status" value="3"/>
</dbReference>
<evidence type="ECO:0000313" key="3">
    <source>
        <dbReference type="Proteomes" id="UP001149090"/>
    </source>
</evidence>
<dbReference type="Pfam" id="PF09759">
    <property type="entry name" value="Atx10homo_assoc"/>
    <property type="match status" value="1"/>
</dbReference>
<dbReference type="Proteomes" id="UP001149090">
    <property type="component" value="Unassembled WGS sequence"/>
</dbReference>
<name>A0A9Q0LDB9_ANAIG</name>
<dbReference type="SUPFAM" id="SSF48371">
    <property type="entry name" value="ARM repeat"/>
    <property type="match status" value="1"/>
</dbReference>
<evidence type="ECO:0000313" key="2">
    <source>
        <dbReference type="EMBL" id="KAJ5070777.1"/>
    </source>
</evidence>
<gene>
    <name evidence="2" type="ORF">M0811_01758</name>
</gene>
<dbReference type="EMBL" id="JAPDFW010000092">
    <property type="protein sequence ID" value="KAJ5070777.1"/>
    <property type="molecule type" value="Genomic_DNA"/>
</dbReference>
<protein>
    <submittedName>
        <fullName evidence="2">Armadillo repeat-containing protein 4 armc4</fullName>
    </submittedName>
</protein>
<feature type="domain" description="Ataxin-10" evidence="1">
    <location>
        <begin position="283"/>
        <end position="347"/>
    </location>
</feature>
<dbReference type="PANTHER" id="PTHR46464:SF2">
    <property type="entry name" value="ANKYRIN AND ARMADILLO REPEAT-CONTAINING PROTEIN"/>
    <property type="match status" value="1"/>
</dbReference>
<organism evidence="2 3">
    <name type="scientific">Anaeramoeba ignava</name>
    <name type="common">Anaerobic marine amoeba</name>
    <dbReference type="NCBI Taxonomy" id="1746090"/>
    <lineage>
        <taxon>Eukaryota</taxon>
        <taxon>Metamonada</taxon>
        <taxon>Anaeramoebidae</taxon>
        <taxon>Anaeramoeba</taxon>
    </lineage>
</organism>
<keyword evidence="3" id="KW-1185">Reference proteome</keyword>
<dbReference type="InterPro" id="IPR011989">
    <property type="entry name" value="ARM-like"/>
</dbReference>
<dbReference type="Gene3D" id="1.25.10.10">
    <property type="entry name" value="Leucine-rich Repeat Variant"/>
    <property type="match status" value="1"/>
</dbReference>
<reference evidence="2" key="1">
    <citation type="submission" date="2022-10" db="EMBL/GenBank/DDBJ databases">
        <title>Novel sulphate-reducing endosymbionts in the free-living metamonad Anaeramoeba.</title>
        <authorList>
            <person name="Jerlstrom-Hultqvist J."/>
            <person name="Cepicka I."/>
            <person name="Gallot-Lavallee L."/>
            <person name="Salas-Leiva D."/>
            <person name="Curtis B.A."/>
            <person name="Zahonova K."/>
            <person name="Pipaliya S."/>
            <person name="Dacks J."/>
            <person name="Roger A.J."/>
        </authorList>
    </citation>
    <scope>NUCLEOTIDE SEQUENCE</scope>
    <source>
        <strain evidence="2">BMAN</strain>
    </source>
</reference>
<dbReference type="PANTHER" id="PTHR46464">
    <property type="entry name" value="ANK_REP_REGION DOMAIN-CONTAINING PROTEIN"/>
    <property type="match status" value="1"/>
</dbReference>
<comment type="caution">
    <text evidence="2">The sequence shown here is derived from an EMBL/GenBank/DDBJ whole genome shotgun (WGS) entry which is preliminary data.</text>
</comment>
<accession>A0A9Q0LDB9</accession>